<keyword evidence="3" id="KW-1185">Reference proteome</keyword>
<feature type="transmembrane region" description="Helical" evidence="1">
    <location>
        <begin position="94"/>
        <end position="112"/>
    </location>
</feature>
<sequence>MTSKVDNYIRKTEAIIAQMTEENKAYFSDLQSYMLLSSLIVDENEIREQIYSMALDLLEAEKNKMTAESYFGKNPKELADDLIKQAKPESVWKILGLIVIITFYGFGSFSLYQFSNAGSLDINVLSFFIFGILGFLYIFFLFYLLKKSIYTQFKKFLTYVVTGSIFVIFIVLAFILKIVNQFSYIITIPRPYDLLLLSGFLFVILFSSFKISFFRPVFVVALSLFCSGVIKKYYLLGVLQGELWQRWIPLALLVISMIVFYLWLRLILKKNSQGE</sequence>
<feature type="transmembrane region" description="Helical" evidence="1">
    <location>
        <begin position="247"/>
        <end position="268"/>
    </location>
</feature>
<gene>
    <name evidence="2" type="ORF">JHK62_06110</name>
</gene>
<dbReference type="Proteomes" id="UP000653045">
    <property type="component" value="Unassembled WGS sequence"/>
</dbReference>
<accession>A0ABS0ZJS5</accession>
<feature type="transmembrane region" description="Helical" evidence="1">
    <location>
        <begin position="156"/>
        <end position="179"/>
    </location>
</feature>
<keyword evidence="1" id="KW-0472">Membrane</keyword>
<comment type="caution">
    <text evidence="2">The sequence shown here is derived from an EMBL/GenBank/DDBJ whole genome shotgun (WGS) entry which is preliminary data.</text>
</comment>
<dbReference type="Gene3D" id="1.10.1900.10">
    <property type="entry name" value="c-terminal domain of poly(a) binding protein"/>
    <property type="match status" value="1"/>
</dbReference>
<feature type="transmembrane region" description="Helical" evidence="1">
    <location>
        <begin position="124"/>
        <end position="144"/>
    </location>
</feature>
<reference evidence="2 3" key="1">
    <citation type="journal article" date="2021" name="Int. J. Syst. Evol. Microbiol.">
        <title>Streptococcus vicugnae sp. nov., isolated from faeces of alpacas (Vicugna pacos) and cattle (Bos taurus), Streptococcus zalophi sp. nov., and Streptococcus pacificus sp. nov., isolated from respiratory tract of California sea lions (Zalophus californianus).</title>
        <authorList>
            <person name="Volokhov D.V."/>
            <person name="Zagorodnyaya T.A."/>
            <person name="Shen Z."/>
            <person name="Blom J."/>
            <person name="Furtak V.A."/>
            <person name="Eisenberg T."/>
            <person name="Fan P."/>
            <person name="Jeong K.C."/>
            <person name="Gao Y."/>
            <person name="Zhang S."/>
            <person name="Amselle M."/>
        </authorList>
    </citation>
    <scope>NUCLEOTIDE SEQUENCE [LARGE SCALE GENOMIC DNA]</scope>
    <source>
        <strain evidence="2 3">CSL7591</strain>
    </source>
</reference>
<keyword evidence="1" id="KW-0812">Transmembrane</keyword>
<proteinExistence type="predicted"/>
<protein>
    <recommendedName>
        <fullName evidence="4">DUF1129 family protein</fullName>
    </recommendedName>
</protein>
<organism evidence="2 3">
    <name type="scientific">Streptococcus pacificus</name>
    <dbReference type="NCBI Taxonomy" id="2740577"/>
    <lineage>
        <taxon>Bacteria</taxon>
        <taxon>Bacillati</taxon>
        <taxon>Bacillota</taxon>
        <taxon>Bacilli</taxon>
        <taxon>Lactobacillales</taxon>
        <taxon>Streptococcaceae</taxon>
        <taxon>Streptococcus</taxon>
    </lineage>
</organism>
<keyword evidence="1" id="KW-1133">Transmembrane helix</keyword>
<evidence type="ECO:0000313" key="2">
    <source>
        <dbReference type="EMBL" id="MBJ8326243.1"/>
    </source>
</evidence>
<feature type="transmembrane region" description="Helical" evidence="1">
    <location>
        <begin position="191"/>
        <end position="209"/>
    </location>
</feature>
<evidence type="ECO:0008006" key="4">
    <source>
        <dbReference type="Google" id="ProtNLM"/>
    </source>
</evidence>
<dbReference type="RefSeq" id="WP_199575880.1">
    <property type="nucleotide sequence ID" value="NZ_JAENBO010000004.1"/>
</dbReference>
<name>A0ABS0ZJS5_9STRE</name>
<evidence type="ECO:0000313" key="3">
    <source>
        <dbReference type="Proteomes" id="UP000653045"/>
    </source>
</evidence>
<evidence type="ECO:0000256" key="1">
    <source>
        <dbReference type="SAM" id="Phobius"/>
    </source>
</evidence>
<feature type="transmembrane region" description="Helical" evidence="1">
    <location>
        <begin position="216"/>
        <end position="235"/>
    </location>
</feature>
<dbReference type="SUPFAM" id="SSF158560">
    <property type="entry name" value="BH3980-like"/>
    <property type="match status" value="1"/>
</dbReference>
<dbReference type="EMBL" id="JAENBO010000004">
    <property type="protein sequence ID" value="MBJ8326243.1"/>
    <property type="molecule type" value="Genomic_DNA"/>
</dbReference>